<dbReference type="SMART" id="SM00304">
    <property type="entry name" value="HAMP"/>
    <property type="match status" value="1"/>
</dbReference>
<feature type="domain" description="Methyl-accepting transducer" evidence="7">
    <location>
        <begin position="285"/>
        <end position="420"/>
    </location>
</feature>
<evidence type="ECO:0000256" key="5">
    <source>
        <dbReference type="PROSITE-ProRule" id="PRU00284"/>
    </source>
</evidence>
<dbReference type="Pfam" id="PF00015">
    <property type="entry name" value="MCPsignal"/>
    <property type="match status" value="1"/>
</dbReference>
<keyword evidence="6" id="KW-0472">Membrane</keyword>
<dbReference type="RefSeq" id="WP_166283547.1">
    <property type="nucleotide sequence ID" value="NZ_JAANNP010000021.1"/>
</dbReference>
<dbReference type="InterPro" id="IPR004089">
    <property type="entry name" value="MCPsignal_dom"/>
</dbReference>
<keyword evidence="10" id="KW-1185">Reference proteome</keyword>
<evidence type="ECO:0000256" key="6">
    <source>
        <dbReference type="SAM" id="Phobius"/>
    </source>
</evidence>
<evidence type="ECO:0000256" key="3">
    <source>
        <dbReference type="ARBA" id="ARBA00023224"/>
    </source>
</evidence>
<evidence type="ECO:0000313" key="9">
    <source>
        <dbReference type="EMBL" id="NHC15265.1"/>
    </source>
</evidence>
<keyword evidence="2 6" id="KW-1133">Transmembrane helix</keyword>
<feature type="transmembrane region" description="Helical" evidence="6">
    <location>
        <begin position="207"/>
        <end position="231"/>
    </location>
</feature>
<dbReference type="InterPro" id="IPR004090">
    <property type="entry name" value="Chemotax_Me-accpt_rcpt"/>
</dbReference>
<dbReference type="PROSITE" id="PS50111">
    <property type="entry name" value="CHEMOTAXIS_TRANSDUC_2"/>
    <property type="match status" value="1"/>
</dbReference>
<dbReference type="EMBL" id="JAANNP010000021">
    <property type="protein sequence ID" value="NHC15265.1"/>
    <property type="molecule type" value="Genomic_DNA"/>
</dbReference>
<proteinExistence type="inferred from homology"/>
<dbReference type="Proteomes" id="UP000800981">
    <property type="component" value="Unassembled WGS sequence"/>
</dbReference>
<dbReference type="PROSITE" id="PS50885">
    <property type="entry name" value="HAMP"/>
    <property type="match status" value="1"/>
</dbReference>
<dbReference type="InterPro" id="IPR024478">
    <property type="entry name" value="HlyB_4HB_MCP"/>
</dbReference>
<name>A0ABX0GXF2_9ACTN</name>
<accession>A0ABX0GXF2</accession>
<feature type="domain" description="HAMP" evidence="8">
    <location>
        <begin position="228"/>
        <end position="280"/>
    </location>
</feature>
<keyword evidence="1 6" id="KW-0812">Transmembrane</keyword>
<sequence length="420" mass="43069">MTTQPLAAPRPSGGGPRRWLANRRIGTKILAAVLVVAGGGAVVGVEAIRALGDVNASTVEVFEEHLVPTRAVGEARTALEMGRQDVSSYVLGDAAARQKYTGEIAKDDELLDTAIADYRASADLDAHRTELLDEWTAAVQAYRDYRDGTELPAAQESAAEYVAVHPQGSQLSGKADDVLLELAEIEHAEAAGTLHAAEASYGSARHLVIALLLLSLLLGVGLAVAISRLIVVSLRKVQTSLQAMAAGDLTVSADVRTADEVGQMAQALGEAQQGVRGLVQTAAASASSLSAAAEQLSAVALQIAAASEESAVQVQSVVQTAEDVSRSVATVAAGSEEMGASIREIAHGANEAAAVAVQAVQVAESTNTTVTTLGQSSAEISEVVRVITSIAEQTKLLALNATIEAARAGEAGKGFAVVAN</sequence>
<dbReference type="PANTHER" id="PTHR32089:SF112">
    <property type="entry name" value="LYSOZYME-LIKE PROTEIN-RELATED"/>
    <property type="match status" value="1"/>
</dbReference>
<dbReference type="CDD" id="cd06225">
    <property type="entry name" value="HAMP"/>
    <property type="match status" value="1"/>
</dbReference>
<evidence type="ECO:0000259" key="7">
    <source>
        <dbReference type="PROSITE" id="PS50111"/>
    </source>
</evidence>
<evidence type="ECO:0000259" key="8">
    <source>
        <dbReference type="PROSITE" id="PS50885"/>
    </source>
</evidence>
<dbReference type="Gene3D" id="1.10.287.950">
    <property type="entry name" value="Methyl-accepting chemotaxis protein"/>
    <property type="match status" value="1"/>
</dbReference>
<evidence type="ECO:0000256" key="2">
    <source>
        <dbReference type="ARBA" id="ARBA00022989"/>
    </source>
</evidence>
<evidence type="ECO:0000313" key="10">
    <source>
        <dbReference type="Proteomes" id="UP000800981"/>
    </source>
</evidence>
<dbReference type="PRINTS" id="PR00260">
    <property type="entry name" value="CHEMTRNSDUCR"/>
</dbReference>
<evidence type="ECO:0000256" key="4">
    <source>
        <dbReference type="ARBA" id="ARBA00029447"/>
    </source>
</evidence>
<reference evidence="9 10" key="1">
    <citation type="submission" date="2020-03" db="EMBL/GenBank/DDBJ databases">
        <title>Two novel Motilibacter sp.</title>
        <authorList>
            <person name="Liu S."/>
        </authorList>
    </citation>
    <scope>NUCLEOTIDE SEQUENCE [LARGE SCALE GENOMIC DNA]</scope>
    <source>
        <strain evidence="9 10">E257</strain>
    </source>
</reference>
<evidence type="ECO:0000256" key="1">
    <source>
        <dbReference type="ARBA" id="ARBA00022692"/>
    </source>
</evidence>
<dbReference type="SUPFAM" id="SSF58104">
    <property type="entry name" value="Methyl-accepting chemotaxis protein (MCP) signaling domain"/>
    <property type="match status" value="1"/>
</dbReference>
<comment type="caution">
    <text evidence="9">The sequence shown here is derived from an EMBL/GenBank/DDBJ whole genome shotgun (WGS) entry which is preliminary data.</text>
</comment>
<organism evidence="9 10">
    <name type="scientific">Motilibacter deserti</name>
    <dbReference type="NCBI Taxonomy" id="2714956"/>
    <lineage>
        <taxon>Bacteria</taxon>
        <taxon>Bacillati</taxon>
        <taxon>Actinomycetota</taxon>
        <taxon>Actinomycetes</taxon>
        <taxon>Motilibacterales</taxon>
        <taxon>Motilibacteraceae</taxon>
        <taxon>Motilibacter</taxon>
    </lineage>
</organism>
<comment type="similarity">
    <text evidence="4">Belongs to the methyl-accepting chemotaxis (MCP) protein family.</text>
</comment>
<dbReference type="PANTHER" id="PTHR32089">
    <property type="entry name" value="METHYL-ACCEPTING CHEMOTAXIS PROTEIN MCPB"/>
    <property type="match status" value="1"/>
</dbReference>
<protein>
    <submittedName>
        <fullName evidence="9">Methyl-accepting chemotaxis protein</fullName>
    </submittedName>
</protein>
<keyword evidence="3 5" id="KW-0807">Transducer</keyword>
<dbReference type="Pfam" id="PF12729">
    <property type="entry name" value="4HB_MCP_1"/>
    <property type="match status" value="1"/>
</dbReference>
<feature type="non-terminal residue" evidence="9">
    <location>
        <position position="420"/>
    </location>
</feature>
<dbReference type="Pfam" id="PF00672">
    <property type="entry name" value="HAMP"/>
    <property type="match status" value="1"/>
</dbReference>
<gene>
    <name evidence="9" type="ORF">G9H71_15900</name>
</gene>
<dbReference type="InterPro" id="IPR003660">
    <property type="entry name" value="HAMP_dom"/>
</dbReference>